<dbReference type="PANTHER" id="PTHR33434">
    <property type="entry name" value="DEGV DOMAIN-CONTAINING PROTEIN DR_1986-RELATED"/>
    <property type="match status" value="1"/>
</dbReference>
<dbReference type="GO" id="GO:0008289">
    <property type="term" value="F:lipid binding"/>
    <property type="evidence" value="ECO:0007669"/>
    <property type="project" value="UniProtKB-KW"/>
</dbReference>
<dbReference type="GeneID" id="78275898"/>
<keyword evidence="1" id="KW-0446">Lipid-binding</keyword>
<dbReference type="NCBIfam" id="TIGR00762">
    <property type="entry name" value="DegV"/>
    <property type="match status" value="1"/>
</dbReference>
<evidence type="ECO:0000313" key="2">
    <source>
        <dbReference type="EMBL" id="OLU45596.1"/>
    </source>
</evidence>
<dbReference type="EMBL" id="MPKA01000083">
    <property type="protein sequence ID" value="OLU45596.1"/>
    <property type="molecule type" value="Genomic_DNA"/>
</dbReference>
<sequence>MVRIITDTTCDIVPEQWQVLGIDVVPLNIEFDDCTYKDRIELSPDDLYEKLSSLDHLPKTSQPAPGAFLDLYNKYPEEEIVVLPLSKGLSGTYQSALLAKEISEREDIYVVDTNFTSQGLRWMVYEAIKMRDEGKSASEIAEAIQEMKDHIRLIAIVDKLDYLYKGGRISEAAMLAGNFIKLHPIIGLENGKISMFSKARGKKQAVKEIQKLMKEHDIVLDKAYFGYSGPYKPEEMEDFIEEMKKGYPFQDVDVSQIGSLVGTHTGPGLKCIVFYYK</sequence>
<accession>A0A1U7NLI9</accession>
<dbReference type="Gene3D" id="3.40.50.10170">
    <property type="match status" value="1"/>
</dbReference>
<dbReference type="Pfam" id="PF02645">
    <property type="entry name" value="DegV"/>
    <property type="match status" value="1"/>
</dbReference>
<gene>
    <name evidence="2" type="ORF">BO225_08090</name>
</gene>
<evidence type="ECO:0008006" key="4">
    <source>
        <dbReference type="Google" id="ProtNLM"/>
    </source>
</evidence>
<name>A0A1U7NLI9_9FIRM</name>
<dbReference type="InterPro" id="IPR043168">
    <property type="entry name" value="DegV_C"/>
</dbReference>
<reference evidence="2 3" key="1">
    <citation type="submission" date="2016-11" db="EMBL/GenBank/DDBJ databases">
        <title>Description of two novel members of the family Erysipelotrichaceae: Ileibacterium lipovorans gen. nov., sp. nov. and Dubosiella newyorkensis, gen. nov., sp. nov.</title>
        <authorList>
            <person name="Cox L.M."/>
            <person name="Sohn J."/>
            <person name="Tyrrell K.L."/>
            <person name="Citron D.M."/>
            <person name="Lawson P.A."/>
            <person name="Patel N.B."/>
            <person name="Iizumi T."/>
            <person name="Perez-Perez G.I."/>
            <person name="Goldstein E.J."/>
            <person name="Blaser M.J."/>
        </authorList>
    </citation>
    <scope>NUCLEOTIDE SEQUENCE [LARGE SCALE GENOMIC DNA]</scope>
    <source>
        <strain evidence="2 3">NYU-BL-A4</strain>
    </source>
</reference>
<dbReference type="InterPro" id="IPR050270">
    <property type="entry name" value="DegV_domain_contain"/>
</dbReference>
<keyword evidence="3" id="KW-1185">Reference proteome</keyword>
<dbReference type="InterPro" id="IPR003797">
    <property type="entry name" value="DegV"/>
</dbReference>
<organism evidence="2 3">
    <name type="scientific">Dubosiella newyorkensis</name>
    <dbReference type="NCBI Taxonomy" id="1862672"/>
    <lineage>
        <taxon>Bacteria</taxon>
        <taxon>Bacillati</taxon>
        <taxon>Bacillota</taxon>
        <taxon>Erysipelotrichia</taxon>
        <taxon>Erysipelotrichales</taxon>
        <taxon>Erysipelotrichaceae</taxon>
        <taxon>Dubosiella</taxon>
    </lineage>
</organism>
<dbReference type="OrthoDB" id="9781230at2"/>
<dbReference type="STRING" id="1862672.BO225_08090"/>
<evidence type="ECO:0000256" key="1">
    <source>
        <dbReference type="ARBA" id="ARBA00023121"/>
    </source>
</evidence>
<proteinExistence type="predicted"/>
<dbReference type="Gene3D" id="3.30.1180.10">
    <property type="match status" value="1"/>
</dbReference>
<comment type="caution">
    <text evidence="2">The sequence shown here is derived from an EMBL/GenBank/DDBJ whole genome shotgun (WGS) entry which is preliminary data.</text>
</comment>
<dbReference type="RefSeq" id="WP_076341760.1">
    <property type="nucleotide sequence ID" value="NZ_CAJTMI010000014.1"/>
</dbReference>
<evidence type="ECO:0000313" key="3">
    <source>
        <dbReference type="Proteomes" id="UP000186705"/>
    </source>
</evidence>
<dbReference type="PANTHER" id="PTHR33434:SF2">
    <property type="entry name" value="FATTY ACID-BINDING PROTEIN TM_1468"/>
    <property type="match status" value="1"/>
</dbReference>
<protein>
    <recommendedName>
        <fullName evidence="4">Fatty acid-binding protein DegV</fullName>
    </recommendedName>
</protein>
<dbReference type="AlphaFoldDB" id="A0A1U7NLI9"/>
<dbReference type="SUPFAM" id="SSF82549">
    <property type="entry name" value="DAK1/DegV-like"/>
    <property type="match status" value="1"/>
</dbReference>
<dbReference type="PROSITE" id="PS51482">
    <property type="entry name" value="DEGV"/>
    <property type="match status" value="1"/>
</dbReference>
<dbReference type="Proteomes" id="UP000186705">
    <property type="component" value="Unassembled WGS sequence"/>
</dbReference>